<evidence type="ECO:0000259" key="1">
    <source>
        <dbReference type="Pfam" id="PF01844"/>
    </source>
</evidence>
<reference evidence="2" key="2">
    <citation type="submission" date="2023-06" db="EMBL/GenBank/DDBJ databases">
        <authorList>
            <person name="Lucena T."/>
            <person name="Sun Q."/>
        </authorList>
    </citation>
    <scope>NUCLEOTIDE SEQUENCE</scope>
    <source>
        <strain evidence="2">CECT 7703</strain>
    </source>
</reference>
<evidence type="ECO:0000313" key="2">
    <source>
        <dbReference type="EMBL" id="MDN3577080.1"/>
    </source>
</evidence>
<evidence type="ECO:0000313" key="3">
    <source>
        <dbReference type="Proteomes" id="UP001180081"/>
    </source>
</evidence>
<dbReference type="Proteomes" id="UP001180081">
    <property type="component" value="Unassembled WGS sequence"/>
</dbReference>
<reference evidence="2" key="1">
    <citation type="journal article" date="2014" name="Int. J. Syst. Evol. Microbiol.">
        <title>Complete genome of a new Firmicutes species belonging to the dominant human colonic microbiota ('Ruminococcus bicirculans') reveals two chromosomes and a selective capacity to utilize plant glucans.</title>
        <authorList>
            <consortium name="NISC Comparative Sequencing Program"/>
            <person name="Wegmann U."/>
            <person name="Louis P."/>
            <person name="Goesmann A."/>
            <person name="Henrissat B."/>
            <person name="Duncan S.H."/>
            <person name="Flint H.J."/>
        </authorList>
    </citation>
    <scope>NUCLEOTIDE SEQUENCE</scope>
    <source>
        <strain evidence="2">CECT 7703</strain>
    </source>
</reference>
<keyword evidence="2" id="KW-0255">Endonuclease</keyword>
<protein>
    <submittedName>
        <fullName evidence="2">HNH endonuclease</fullName>
    </submittedName>
</protein>
<name>A0ABT8B504_9NEIS</name>
<dbReference type="GO" id="GO:0004519">
    <property type="term" value="F:endonuclease activity"/>
    <property type="evidence" value="ECO:0007669"/>
    <property type="project" value="UniProtKB-KW"/>
</dbReference>
<dbReference type="InterPro" id="IPR003615">
    <property type="entry name" value="HNH_nuc"/>
</dbReference>
<dbReference type="RefSeq" id="WP_290332561.1">
    <property type="nucleotide sequence ID" value="NZ_JAUFPU010000008.1"/>
</dbReference>
<comment type="caution">
    <text evidence="2">The sequence shown here is derived from an EMBL/GenBank/DDBJ whole genome shotgun (WGS) entry which is preliminary data.</text>
</comment>
<keyword evidence="3" id="KW-1185">Reference proteome</keyword>
<keyword evidence="2" id="KW-0540">Nuclease</keyword>
<dbReference type="InterPro" id="IPR002711">
    <property type="entry name" value="HNH"/>
</dbReference>
<dbReference type="EMBL" id="JAUFPU010000008">
    <property type="protein sequence ID" value="MDN3577080.1"/>
    <property type="molecule type" value="Genomic_DNA"/>
</dbReference>
<dbReference type="CDD" id="cd00085">
    <property type="entry name" value="HNHc"/>
    <property type="match status" value="1"/>
</dbReference>
<dbReference type="Pfam" id="PF01844">
    <property type="entry name" value="HNH"/>
    <property type="match status" value="1"/>
</dbReference>
<gene>
    <name evidence="2" type="ORF">QWZ03_09915</name>
</gene>
<organism evidence="2 3">
    <name type="scientific">Chitinimonas viridis</name>
    <dbReference type="NCBI Taxonomy" id="664880"/>
    <lineage>
        <taxon>Bacteria</taxon>
        <taxon>Pseudomonadati</taxon>
        <taxon>Pseudomonadota</taxon>
        <taxon>Betaproteobacteria</taxon>
        <taxon>Neisseriales</taxon>
        <taxon>Chitinibacteraceae</taxon>
        <taxon>Chitinimonas</taxon>
    </lineage>
</organism>
<keyword evidence="2" id="KW-0378">Hydrolase</keyword>
<feature type="domain" description="HNH" evidence="1">
    <location>
        <begin position="148"/>
        <end position="203"/>
    </location>
</feature>
<sequence length="232" mass="25998">MTQSPGKDIDRASLSQVLADVHRHYKDGESWLGHGRGGRGKRCAHLDELLLQGATEAALKAVRQTWKDHVFHLMDTHGLLVESIRNEQNVPIFRFARDQVALPAGLYPDELSDNTIGIEGLAIQISVNAYERDGKARQACIDHYGMNCWVCDINFGKNYGPDFHGLIHVHHIMPLNERGGIAYTVDPVKDLVPVCPNCHAMLHFSSDININIHKLREIMGKQLKHHGEPPQV</sequence>
<proteinExistence type="predicted"/>
<accession>A0ABT8B504</accession>